<dbReference type="eggNOG" id="COG1653">
    <property type="taxonomic scope" value="Bacteria"/>
</dbReference>
<evidence type="ECO:0000256" key="2">
    <source>
        <dbReference type="ARBA" id="ARBA00008520"/>
    </source>
</evidence>
<evidence type="ECO:0000256" key="1">
    <source>
        <dbReference type="ARBA" id="ARBA00004418"/>
    </source>
</evidence>
<dbReference type="HOGENOM" id="CLU_031285_3_1_12"/>
<keyword evidence="5" id="KW-1185">Reference proteome</keyword>
<protein>
    <submittedName>
        <fullName evidence="4">Extracellular solute-binding protein family 1</fullName>
    </submittedName>
</protein>
<dbReference type="GO" id="GO:0042597">
    <property type="term" value="C:periplasmic space"/>
    <property type="evidence" value="ECO:0007669"/>
    <property type="project" value="UniProtKB-SubCell"/>
</dbReference>
<dbReference type="AlphaFoldDB" id="E1RBP0"/>
<comment type="subcellular location">
    <subcellularLocation>
        <location evidence="1">Periplasm</location>
    </subcellularLocation>
</comment>
<dbReference type="InterPro" id="IPR006059">
    <property type="entry name" value="SBP"/>
</dbReference>
<dbReference type="Pfam" id="PF13416">
    <property type="entry name" value="SBP_bac_8"/>
    <property type="match status" value="1"/>
</dbReference>
<organism evidence="4 5">
    <name type="scientific">Sediminispirochaeta smaragdinae (strain DSM 11293 / JCM 15392 / SEBR 4228)</name>
    <name type="common">Spirochaeta smaragdinae</name>
    <dbReference type="NCBI Taxonomy" id="573413"/>
    <lineage>
        <taxon>Bacteria</taxon>
        <taxon>Pseudomonadati</taxon>
        <taxon>Spirochaetota</taxon>
        <taxon>Spirochaetia</taxon>
        <taxon>Spirochaetales</taxon>
        <taxon>Spirochaetaceae</taxon>
        <taxon>Sediminispirochaeta</taxon>
    </lineage>
</organism>
<dbReference type="InterPro" id="IPR050490">
    <property type="entry name" value="Bact_solute-bd_prot1"/>
</dbReference>
<dbReference type="PANTHER" id="PTHR43649">
    <property type="entry name" value="ARABINOSE-BINDING PROTEIN-RELATED"/>
    <property type="match status" value="1"/>
</dbReference>
<dbReference type="Proteomes" id="UP000002318">
    <property type="component" value="Chromosome"/>
</dbReference>
<dbReference type="KEGG" id="ssm:Spirs_0627"/>
<dbReference type="OrthoDB" id="41208at2"/>
<evidence type="ECO:0000313" key="5">
    <source>
        <dbReference type="Proteomes" id="UP000002318"/>
    </source>
</evidence>
<dbReference type="EMBL" id="CP002116">
    <property type="protein sequence ID" value="ADK79770.1"/>
    <property type="molecule type" value="Genomic_DNA"/>
</dbReference>
<evidence type="ECO:0000256" key="3">
    <source>
        <dbReference type="SAM" id="SignalP"/>
    </source>
</evidence>
<dbReference type="RefSeq" id="WP_013253234.1">
    <property type="nucleotide sequence ID" value="NC_014364.1"/>
</dbReference>
<dbReference type="CDD" id="cd14748">
    <property type="entry name" value="PBP2_UgpB"/>
    <property type="match status" value="1"/>
</dbReference>
<feature type="chain" id="PRO_5003150565" evidence="3">
    <location>
        <begin position="25"/>
        <end position="449"/>
    </location>
</feature>
<keyword evidence="3" id="KW-0732">Signal</keyword>
<gene>
    <name evidence="4" type="ordered locus">Spirs_0627</name>
</gene>
<evidence type="ECO:0000313" key="4">
    <source>
        <dbReference type="EMBL" id="ADK79770.1"/>
    </source>
</evidence>
<comment type="similarity">
    <text evidence="2">Belongs to the bacterial solute-binding protein 1 family.</text>
</comment>
<feature type="signal peptide" evidence="3">
    <location>
        <begin position="1"/>
        <end position="24"/>
    </location>
</feature>
<dbReference type="PANTHER" id="PTHR43649:SF30">
    <property type="entry name" value="ABC TRANSPORTER SUBSTRATE-BINDING PROTEIN"/>
    <property type="match status" value="1"/>
</dbReference>
<dbReference type="STRING" id="573413.Spirs_0627"/>
<name>E1RBP0_SEDSS</name>
<proteinExistence type="inferred from homology"/>
<sequence>MKRSTRNMLAALIVMIASAGMIWAGGDQENSGTAKSSNGEDDVIVLQMFYPVQVGGPLTKLIEKLASDFHSVNPTIVVEPIYTGNYDDTVVKIQTAIQGNTPPDLFLSLATQRFSLVSSDSIIPLDDLIAMDGGDEYINDFLPGFMEDSFVDGKIWSIPFQRSTQIIYYNKDAFKEAGLDPETPPKNWDELVAYSQKLVKKDAAGNVIRWGVGLAQQSGSAQWQFGGFCLENSKNGENLMSDDGKKVFFNTPENIEALQFQIDLQQKYEVMPKGIVQWTDLPGAFIEGKYGIIYHTTGNLANISKNATFDFGTGFMPGNKRYGAPTGGGNFYITKGISRERQEAAWKFIRFATSPERLAQWNIDTGYVAPRASSFETSIMKNYYGELPQAEVAKEQLKYAKPELTTYDSARIWRIFNDNYQAAIIGDLTAKEALDKAQAEASQVLKRFQ</sequence>
<dbReference type="SUPFAM" id="SSF53850">
    <property type="entry name" value="Periplasmic binding protein-like II"/>
    <property type="match status" value="1"/>
</dbReference>
<reference evidence="4 5" key="1">
    <citation type="journal article" date="2010" name="Stand. Genomic Sci.">
        <title>Complete genome sequence of Spirochaeta smaragdinae type strain (SEBR 4228).</title>
        <authorList>
            <person name="Mavromatis K."/>
            <person name="Yasawong M."/>
            <person name="Chertkov O."/>
            <person name="Lapidus A."/>
            <person name="Lucas S."/>
            <person name="Nolan M."/>
            <person name="Del Rio T.G."/>
            <person name="Tice H."/>
            <person name="Cheng J.F."/>
            <person name="Pitluck S."/>
            <person name="Liolios K."/>
            <person name="Ivanova N."/>
            <person name="Tapia R."/>
            <person name="Han C."/>
            <person name="Bruce D."/>
            <person name="Goodwin L."/>
            <person name="Pati A."/>
            <person name="Chen A."/>
            <person name="Palaniappan K."/>
            <person name="Land M."/>
            <person name="Hauser L."/>
            <person name="Chang Y.J."/>
            <person name="Jeffries C.D."/>
            <person name="Detter J.C."/>
            <person name="Rohde M."/>
            <person name="Brambilla E."/>
            <person name="Spring S."/>
            <person name="Goker M."/>
            <person name="Sikorski J."/>
            <person name="Woyke T."/>
            <person name="Bristow J."/>
            <person name="Eisen J.A."/>
            <person name="Markowitz V."/>
            <person name="Hugenholtz P."/>
            <person name="Klenk H.P."/>
            <person name="Kyrpides N.C."/>
        </authorList>
    </citation>
    <scope>NUCLEOTIDE SEQUENCE [LARGE SCALE GENOMIC DNA]</scope>
    <source>
        <strain evidence="5">DSM 11293 / JCM 15392 / SEBR 4228</strain>
    </source>
</reference>
<dbReference type="Gene3D" id="3.40.190.10">
    <property type="entry name" value="Periplasmic binding protein-like II"/>
    <property type="match status" value="2"/>
</dbReference>
<accession>E1RBP0</accession>